<dbReference type="EMBL" id="ML735071">
    <property type="protein sequence ID" value="KAB8199549.1"/>
    <property type="molecule type" value="Genomic_DNA"/>
</dbReference>
<gene>
    <name evidence="1" type="ORF">BDV34DRAFT_206588</name>
</gene>
<proteinExistence type="predicted"/>
<evidence type="ECO:0000313" key="1">
    <source>
        <dbReference type="EMBL" id="KAB8199549.1"/>
    </source>
</evidence>
<reference evidence="1 2" key="1">
    <citation type="submission" date="2019-04" db="EMBL/GenBank/DDBJ databases">
        <title>Fungal friends and foes A comparative genomics study of 23 Aspergillus species from section Flavi.</title>
        <authorList>
            <consortium name="DOE Joint Genome Institute"/>
            <person name="Kjaerbolling I."/>
            <person name="Vesth T.C."/>
            <person name="Frisvad J.C."/>
            <person name="Nybo J.L."/>
            <person name="Theobald S."/>
            <person name="Kildgaard S."/>
            <person name="Petersen T.I."/>
            <person name="Kuo A."/>
            <person name="Sato A."/>
            <person name="Lyhne E.K."/>
            <person name="Kogle M.E."/>
            <person name="Wiebenga A."/>
            <person name="Kun R.S."/>
            <person name="Lubbers R.J."/>
            <person name="Makela M.R."/>
            <person name="Barry K."/>
            <person name="Chovatia M."/>
            <person name="Clum A."/>
            <person name="Daum C."/>
            <person name="Haridas S."/>
            <person name="He G."/>
            <person name="LaButti K."/>
            <person name="Lipzen A."/>
            <person name="Mondo S."/>
            <person name="Pangilinan J."/>
            <person name="Riley R."/>
            <person name="Salamov A."/>
            <person name="Simmons B.A."/>
            <person name="Magnuson J.K."/>
            <person name="Henrissat B."/>
            <person name="Mortensen U.H."/>
            <person name="Larsen T.O."/>
            <person name="De vries R.P."/>
            <person name="Grigoriev I.V."/>
            <person name="Machida M."/>
            <person name="Baker S.E."/>
            <person name="Andersen M.R."/>
        </authorList>
    </citation>
    <scope>NUCLEOTIDE SEQUENCE [LARGE SCALE GENOMIC DNA]</scope>
    <source>
        <strain evidence="1 2">CBS 117618</strain>
    </source>
</reference>
<dbReference type="AlphaFoldDB" id="A0A5N6D3N9"/>
<keyword evidence="2" id="KW-1185">Reference proteome</keyword>
<evidence type="ECO:0000313" key="2">
    <source>
        <dbReference type="Proteomes" id="UP000326532"/>
    </source>
</evidence>
<protein>
    <submittedName>
        <fullName evidence="1">Uncharacterized protein</fullName>
    </submittedName>
</protein>
<sequence>MLLRWSRVKCLVLILILIWILCNDVFGLHMSSCCLLFVNGLDALNILCRCLGYL</sequence>
<name>A0A5N6D3N9_ASPPA</name>
<dbReference type="Proteomes" id="UP000326532">
    <property type="component" value="Unassembled WGS sequence"/>
</dbReference>
<accession>A0A5N6D3N9</accession>
<dbReference type="VEuPathDB" id="FungiDB:BDV34DRAFT_206588"/>
<organism evidence="1 2">
    <name type="scientific">Aspergillus parasiticus</name>
    <dbReference type="NCBI Taxonomy" id="5067"/>
    <lineage>
        <taxon>Eukaryota</taxon>
        <taxon>Fungi</taxon>
        <taxon>Dikarya</taxon>
        <taxon>Ascomycota</taxon>
        <taxon>Pezizomycotina</taxon>
        <taxon>Eurotiomycetes</taxon>
        <taxon>Eurotiomycetidae</taxon>
        <taxon>Eurotiales</taxon>
        <taxon>Aspergillaceae</taxon>
        <taxon>Aspergillus</taxon>
        <taxon>Aspergillus subgen. Circumdati</taxon>
    </lineage>
</organism>